<protein>
    <submittedName>
        <fullName evidence="2">Uncharacterized protein</fullName>
    </submittedName>
</protein>
<keyword evidence="1" id="KW-1185">Reference proteome</keyword>
<reference evidence="2" key="1">
    <citation type="submission" date="2022-11" db="UniProtKB">
        <authorList>
            <consortium name="WormBaseParasite"/>
        </authorList>
    </citation>
    <scope>IDENTIFICATION</scope>
</reference>
<evidence type="ECO:0000313" key="1">
    <source>
        <dbReference type="Proteomes" id="UP000887563"/>
    </source>
</evidence>
<accession>A0A914MQV9</accession>
<name>A0A914MQV9_MELIC</name>
<sequence>MMISSLKALQGKRCCSPQWNKLGIYADGVSINDDGTRLWRIWNGVGFSPNAQLDSIGPSSTFSKNSQWYQMTSRNEGCLLQVELTSKHAWYLTDRGVFVQMFLPASGMGYWYRTQDDDELDVFVQLTASDEAVWVLNNFGMVAARVGLRRCPMGVDWAYLDNQPKKFVSISIYKRIGFGLDNQGVIWLINGVGLESPFGVDNWSPINEWRLSVGSIGIFVNVGTALIYLPEPFIGTLMQRFYFQKTREMPERTLSGGSATSWCELGK</sequence>
<evidence type="ECO:0000313" key="2">
    <source>
        <dbReference type="WBParaSite" id="Minc3s02446g30075"/>
    </source>
</evidence>
<organism evidence="1 2">
    <name type="scientific">Meloidogyne incognita</name>
    <name type="common">Southern root-knot nematode worm</name>
    <name type="synonym">Oxyuris incognita</name>
    <dbReference type="NCBI Taxonomy" id="6306"/>
    <lineage>
        <taxon>Eukaryota</taxon>
        <taxon>Metazoa</taxon>
        <taxon>Ecdysozoa</taxon>
        <taxon>Nematoda</taxon>
        <taxon>Chromadorea</taxon>
        <taxon>Rhabditida</taxon>
        <taxon>Tylenchina</taxon>
        <taxon>Tylenchomorpha</taxon>
        <taxon>Tylenchoidea</taxon>
        <taxon>Meloidogynidae</taxon>
        <taxon>Meloidogyninae</taxon>
        <taxon>Meloidogyne</taxon>
        <taxon>Meloidogyne incognita group</taxon>
    </lineage>
</organism>
<dbReference type="WBParaSite" id="Minc3s02446g30075">
    <property type="protein sequence ID" value="Minc3s02446g30075"/>
    <property type="gene ID" value="Minc3s02446g30075"/>
</dbReference>
<proteinExistence type="predicted"/>
<dbReference type="AlphaFoldDB" id="A0A914MQV9"/>
<dbReference type="Proteomes" id="UP000887563">
    <property type="component" value="Unplaced"/>
</dbReference>